<dbReference type="PANTHER" id="PTHR42743:SF11">
    <property type="entry name" value="AMINODEOXYCHORISMATE LYASE"/>
    <property type="match status" value="1"/>
</dbReference>
<dbReference type="InterPro" id="IPR001544">
    <property type="entry name" value="Aminotrans_IV"/>
</dbReference>
<dbReference type="InterPro" id="IPR036038">
    <property type="entry name" value="Aminotransferase-like"/>
</dbReference>
<dbReference type="GO" id="GO:0016829">
    <property type="term" value="F:lyase activity"/>
    <property type="evidence" value="ECO:0007669"/>
    <property type="project" value="UniProtKB-KW"/>
</dbReference>
<evidence type="ECO:0000256" key="1">
    <source>
        <dbReference type="ARBA" id="ARBA00009320"/>
    </source>
</evidence>
<accession>A0A0F6SRQ5</accession>
<gene>
    <name evidence="2" type="ORF">YH66_12985</name>
</gene>
<dbReference type="GO" id="GO:0046394">
    <property type="term" value="P:carboxylic acid biosynthetic process"/>
    <property type="evidence" value="ECO:0007669"/>
    <property type="project" value="UniProtKB-ARBA"/>
</dbReference>
<dbReference type="InterPro" id="IPR043131">
    <property type="entry name" value="BCAT-like_N"/>
</dbReference>
<dbReference type="Proteomes" id="UP000034037">
    <property type="component" value="Chromosome"/>
</dbReference>
<protein>
    <submittedName>
        <fullName evidence="2">4-amino-4-deoxychorismate lyase</fullName>
    </submittedName>
</protein>
<dbReference type="NCBIfam" id="NF005886">
    <property type="entry name" value="PRK07849.1-1"/>
    <property type="match status" value="1"/>
</dbReference>
<dbReference type="EMBL" id="CP011309">
    <property type="protein sequence ID" value="AKF28369.1"/>
    <property type="molecule type" value="Genomic_DNA"/>
</dbReference>
<dbReference type="Gene3D" id="3.30.470.10">
    <property type="match status" value="1"/>
</dbReference>
<dbReference type="Pfam" id="PF01063">
    <property type="entry name" value="Aminotran_4"/>
    <property type="match status" value="1"/>
</dbReference>
<dbReference type="RefSeq" id="WP_034983173.1">
    <property type="nucleotide sequence ID" value="NZ_CP011309.1"/>
</dbReference>
<comment type="similarity">
    <text evidence="1">Belongs to the class-IV pyridoxal-phosphate-dependent aminotransferase family.</text>
</comment>
<sequence length="314" mass="33940">MALEPQIKSAPTPVILIVEPYGGSIRQQNPNLPMVFWDDAALTRGDGIFETLLIRDGHACNVRRHGERFKASAVLLGLPEPILEDWEKATQMGIESWYSHPNAGEASCTWTLSRGRSSTGLASGWLTITPVSSDKLAQREHGVSVMTSSRGYSIDTGLPGIGKATRGELSKVERTPAPWLTVGAKTLAYAANMAALRYAKSNGFDDVIFTDGDRVLEGATSTVVSFKGDKIRTPSPGGDILPGTTQAALFAHATEKGWRCKEKDLSIDDLFGADSVWLVSSVRGPVRVTRLDGHKLRKPDNEKEIKALITKALG</sequence>
<dbReference type="SUPFAM" id="SSF56752">
    <property type="entry name" value="D-aminoacid aminotransferase-like PLP-dependent enzymes"/>
    <property type="match status" value="1"/>
</dbReference>
<dbReference type="InterPro" id="IPR043132">
    <property type="entry name" value="BCAT-like_C"/>
</dbReference>
<dbReference type="HOGENOM" id="CLU_020844_1_0_11"/>
<evidence type="ECO:0000313" key="3">
    <source>
        <dbReference type="Proteomes" id="UP000034037"/>
    </source>
</evidence>
<name>A0A0F6SRQ5_9CORY</name>
<dbReference type="GO" id="GO:0005829">
    <property type="term" value="C:cytosol"/>
    <property type="evidence" value="ECO:0007669"/>
    <property type="project" value="TreeGrafter"/>
</dbReference>
<dbReference type="PATRIC" id="fig|92706.3.peg.2715"/>
<keyword evidence="3" id="KW-1185">Reference proteome</keyword>
<dbReference type="InterPro" id="IPR050571">
    <property type="entry name" value="Class-IV_PLP-Dep_Aminotrnsfr"/>
</dbReference>
<organism evidence="2 3">
    <name type="scientific">[Brevibacterium] flavum</name>
    <dbReference type="NCBI Taxonomy" id="92706"/>
    <lineage>
        <taxon>Bacteria</taxon>
        <taxon>Bacillati</taxon>
        <taxon>Actinomycetota</taxon>
        <taxon>Actinomycetes</taxon>
        <taxon>Mycobacteriales</taxon>
        <taxon>Corynebacteriaceae</taxon>
        <taxon>Corynebacterium</taxon>
    </lineage>
</organism>
<dbReference type="AlphaFoldDB" id="A0A0F6SRQ5"/>
<keyword evidence="2" id="KW-0456">Lyase</keyword>
<dbReference type="Gene3D" id="3.20.10.10">
    <property type="entry name" value="D-amino Acid Aminotransferase, subunit A, domain 2"/>
    <property type="match status" value="1"/>
</dbReference>
<evidence type="ECO:0000313" key="2">
    <source>
        <dbReference type="EMBL" id="AKF28369.1"/>
    </source>
</evidence>
<reference evidence="2 3" key="1">
    <citation type="submission" date="2015-04" db="EMBL/GenBank/DDBJ databases">
        <title>Complete Genome Sequence of Brevibacterium flavum ATCC 15168.</title>
        <authorList>
            <person name="Ahn J."/>
            <person name="Park G."/>
            <person name="Jeon W."/>
            <person name="Jang Y."/>
            <person name="Jang M."/>
            <person name="Lee H."/>
            <person name="Lee H."/>
        </authorList>
    </citation>
    <scope>NUCLEOTIDE SEQUENCE [LARGE SCALE GENOMIC DNA]</scope>
    <source>
        <strain evidence="2 3">ATCC 15168</strain>
    </source>
</reference>
<proteinExistence type="inferred from homology"/>
<dbReference type="PANTHER" id="PTHR42743">
    <property type="entry name" value="AMINO-ACID AMINOTRANSFERASE"/>
    <property type="match status" value="1"/>
</dbReference>